<dbReference type="Pfam" id="PF00106">
    <property type="entry name" value="adh_short"/>
    <property type="match status" value="1"/>
</dbReference>
<evidence type="ECO:0000256" key="1">
    <source>
        <dbReference type="ARBA" id="ARBA00006484"/>
    </source>
</evidence>
<dbReference type="SUPFAM" id="SSF51735">
    <property type="entry name" value="NAD(P)-binding Rossmann-fold domains"/>
    <property type="match status" value="1"/>
</dbReference>
<dbReference type="InterPro" id="IPR002347">
    <property type="entry name" value="SDR_fam"/>
</dbReference>
<comment type="similarity">
    <text evidence="1 3">Belongs to the short-chain dehydrogenases/reductases (SDR) family.</text>
</comment>
<gene>
    <name evidence="5" type="ORF">GCM10009831_16610</name>
</gene>
<dbReference type="PANTHER" id="PTHR44196">
    <property type="entry name" value="DEHYDROGENASE/REDUCTASE SDR FAMILY MEMBER 7B"/>
    <property type="match status" value="1"/>
</dbReference>
<proteinExistence type="inferred from homology"/>
<keyword evidence="6" id="KW-1185">Reference proteome</keyword>
<evidence type="ECO:0000256" key="3">
    <source>
        <dbReference type="RuleBase" id="RU000363"/>
    </source>
</evidence>
<dbReference type="PROSITE" id="PS00061">
    <property type="entry name" value="ADH_SHORT"/>
    <property type="match status" value="1"/>
</dbReference>
<evidence type="ECO:0000259" key="4">
    <source>
        <dbReference type="SMART" id="SM00822"/>
    </source>
</evidence>
<organism evidence="5 6">
    <name type="scientific">Dietzia cercidiphylli</name>
    <dbReference type="NCBI Taxonomy" id="498199"/>
    <lineage>
        <taxon>Bacteria</taxon>
        <taxon>Bacillati</taxon>
        <taxon>Actinomycetota</taxon>
        <taxon>Actinomycetes</taxon>
        <taxon>Mycobacteriales</taxon>
        <taxon>Dietziaceae</taxon>
        <taxon>Dietzia</taxon>
    </lineage>
</organism>
<dbReference type="PRINTS" id="PR00081">
    <property type="entry name" value="GDHRDH"/>
</dbReference>
<dbReference type="PRINTS" id="PR00080">
    <property type="entry name" value="SDRFAMILY"/>
</dbReference>
<dbReference type="EMBL" id="BAAAQG010000007">
    <property type="protein sequence ID" value="GAA1707685.1"/>
    <property type="molecule type" value="Genomic_DNA"/>
</dbReference>
<dbReference type="PANTHER" id="PTHR44196:SF1">
    <property type="entry name" value="DEHYDROGENASE_REDUCTASE SDR FAMILY MEMBER 7B"/>
    <property type="match status" value="1"/>
</dbReference>
<evidence type="ECO:0000313" key="6">
    <source>
        <dbReference type="Proteomes" id="UP001500383"/>
    </source>
</evidence>
<dbReference type="Proteomes" id="UP001500383">
    <property type="component" value="Unassembled WGS sequence"/>
</dbReference>
<feature type="domain" description="Ketoreductase" evidence="4">
    <location>
        <begin position="27"/>
        <end position="214"/>
    </location>
</feature>
<protein>
    <submittedName>
        <fullName evidence="5">SDR family NAD(P)-dependent oxidoreductase</fullName>
    </submittedName>
</protein>
<dbReference type="Gene3D" id="3.40.50.720">
    <property type="entry name" value="NAD(P)-binding Rossmann-like Domain"/>
    <property type="match status" value="1"/>
</dbReference>
<dbReference type="SMART" id="SM00822">
    <property type="entry name" value="PKS_KR"/>
    <property type="match status" value="1"/>
</dbReference>
<dbReference type="InterPro" id="IPR036291">
    <property type="entry name" value="NAD(P)-bd_dom_sf"/>
</dbReference>
<sequence length="295" mass="31055">MSAPIGKAMAALGGLTARRPRWRMDGKVVVITGAGSGIGRELAREAARRGARLALSDVDVDGLAETVGLVEAESSVEVHSDRLDVTEQAAVAEYAGRVVDQFGVVNLVVNNAGIAFTGSVEQSGYKDIARVMDVDYWGVVHGTKEFLPHLIASGDGHIVNISSIFAILSVPTQNAYNAAKAAVQQFTESLRMEMLAAGHPVEVTCVHPGGIRTAVARSAGAAEGLDSATFATIFDAKFARTEASTAARVILDGVERRRARVLVGPDAYVIDALVRLFPSGYQKGTVAVSRHFGVI</sequence>
<name>A0ABN2ILW0_9ACTN</name>
<comment type="caution">
    <text evidence="5">The sequence shown here is derived from an EMBL/GenBank/DDBJ whole genome shotgun (WGS) entry which is preliminary data.</text>
</comment>
<evidence type="ECO:0000313" key="5">
    <source>
        <dbReference type="EMBL" id="GAA1707685.1"/>
    </source>
</evidence>
<dbReference type="InterPro" id="IPR057326">
    <property type="entry name" value="KR_dom"/>
</dbReference>
<evidence type="ECO:0000256" key="2">
    <source>
        <dbReference type="ARBA" id="ARBA00023002"/>
    </source>
</evidence>
<dbReference type="InterPro" id="IPR020904">
    <property type="entry name" value="Sc_DH/Rdtase_CS"/>
</dbReference>
<accession>A0ABN2ILW0</accession>
<reference evidence="5 6" key="1">
    <citation type="journal article" date="2019" name="Int. J. Syst. Evol. Microbiol.">
        <title>The Global Catalogue of Microorganisms (GCM) 10K type strain sequencing project: providing services to taxonomists for standard genome sequencing and annotation.</title>
        <authorList>
            <consortium name="The Broad Institute Genomics Platform"/>
            <consortium name="The Broad Institute Genome Sequencing Center for Infectious Disease"/>
            <person name="Wu L."/>
            <person name="Ma J."/>
        </authorList>
    </citation>
    <scope>NUCLEOTIDE SEQUENCE [LARGE SCALE GENOMIC DNA]</scope>
    <source>
        <strain evidence="5 6">JCM 16002</strain>
    </source>
</reference>
<keyword evidence="2" id="KW-0560">Oxidoreductase</keyword>